<dbReference type="EMBL" id="FZQP02000002">
    <property type="protein sequence ID" value="VVC86173.1"/>
    <property type="molecule type" value="Genomic_DNA"/>
</dbReference>
<keyword evidence="2" id="KW-1185">Reference proteome</keyword>
<protein>
    <submittedName>
        <fullName evidence="1">Uncharacterized protein</fullName>
    </submittedName>
</protein>
<sequence length="108" mass="12253">MKIVKQPFSDNHQLPDDAALISGYHPASREPLLQAVARSRSNRVDSLMTLEIKSRNLYGNECAYIIYVHTYVPMAVIAENWNDKSTAPYLALLQDVDLPNKKTDCNKF</sequence>
<name>A0A5E4PMD7_9NEOP</name>
<evidence type="ECO:0000313" key="2">
    <source>
        <dbReference type="Proteomes" id="UP000324832"/>
    </source>
</evidence>
<organism evidence="1 2">
    <name type="scientific">Leptidea sinapis</name>
    <dbReference type="NCBI Taxonomy" id="189913"/>
    <lineage>
        <taxon>Eukaryota</taxon>
        <taxon>Metazoa</taxon>
        <taxon>Ecdysozoa</taxon>
        <taxon>Arthropoda</taxon>
        <taxon>Hexapoda</taxon>
        <taxon>Insecta</taxon>
        <taxon>Pterygota</taxon>
        <taxon>Neoptera</taxon>
        <taxon>Endopterygota</taxon>
        <taxon>Lepidoptera</taxon>
        <taxon>Glossata</taxon>
        <taxon>Ditrysia</taxon>
        <taxon>Papilionoidea</taxon>
        <taxon>Pieridae</taxon>
        <taxon>Dismorphiinae</taxon>
        <taxon>Leptidea</taxon>
    </lineage>
</organism>
<proteinExistence type="predicted"/>
<gene>
    <name evidence="1" type="ORF">LSINAPIS_LOCUS46</name>
</gene>
<dbReference type="AlphaFoldDB" id="A0A5E4PMD7"/>
<dbReference type="Proteomes" id="UP000324832">
    <property type="component" value="Unassembled WGS sequence"/>
</dbReference>
<accession>A0A5E4PMD7</accession>
<reference evidence="1 2" key="1">
    <citation type="submission" date="2017-07" db="EMBL/GenBank/DDBJ databases">
        <authorList>
            <person name="Talla V."/>
            <person name="Backstrom N."/>
        </authorList>
    </citation>
    <scope>NUCLEOTIDE SEQUENCE [LARGE SCALE GENOMIC DNA]</scope>
</reference>
<evidence type="ECO:0000313" key="1">
    <source>
        <dbReference type="EMBL" id="VVC86173.1"/>
    </source>
</evidence>